<name>A0A2P2Q6Q3_RHIMU</name>
<organism evidence="1">
    <name type="scientific">Rhizophora mucronata</name>
    <name type="common">Asiatic mangrove</name>
    <dbReference type="NCBI Taxonomy" id="61149"/>
    <lineage>
        <taxon>Eukaryota</taxon>
        <taxon>Viridiplantae</taxon>
        <taxon>Streptophyta</taxon>
        <taxon>Embryophyta</taxon>
        <taxon>Tracheophyta</taxon>
        <taxon>Spermatophyta</taxon>
        <taxon>Magnoliopsida</taxon>
        <taxon>eudicotyledons</taxon>
        <taxon>Gunneridae</taxon>
        <taxon>Pentapetalae</taxon>
        <taxon>rosids</taxon>
        <taxon>fabids</taxon>
        <taxon>Malpighiales</taxon>
        <taxon>Rhizophoraceae</taxon>
        <taxon>Rhizophora</taxon>
    </lineage>
</organism>
<dbReference type="AlphaFoldDB" id="A0A2P2Q6Q3"/>
<accession>A0A2P2Q6Q3</accession>
<evidence type="ECO:0000313" key="1">
    <source>
        <dbReference type="EMBL" id="MBX62662.1"/>
    </source>
</evidence>
<protein>
    <submittedName>
        <fullName evidence="1">Uncharacterized protein</fullName>
    </submittedName>
</protein>
<reference evidence="1" key="1">
    <citation type="submission" date="2018-02" db="EMBL/GenBank/DDBJ databases">
        <title>Rhizophora mucronata_Transcriptome.</title>
        <authorList>
            <person name="Meera S.P."/>
            <person name="Sreeshan A."/>
            <person name="Augustine A."/>
        </authorList>
    </citation>
    <scope>NUCLEOTIDE SEQUENCE</scope>
    <source>
        <tissue evidence="1">Leaf</tissue>
    </source>
</reference>
<dbReference type="EMBL" id="GGEC01082178">
    <property type="protein sequence ID" value="MBX62662.1"/>
    <property type="molecule type" value="Transcribed_RNA"/>
</dbReference>
<proteinExistence type="predicted"/>
<sequence length="95" mass="10989">MCSKGPAKKGCLHHQATKARMFDKHKLTMDKVKQFRENSCRYPHSLEHQYEFPALKILIQQSLCLHPAGLHINSCRIHLVAYKQQSNSSCSRLKQ</sequence>